<sequence length="73" mass="7940">MTGEETNAGGDTEKCGRCAMTSVTGTFEHAEDPFEQGRIELDERSLRAASPSAWLSGVRDRLDAAATRFVYGR</sequence>
<dbReference type="EMBL" id="JBHUDC010000005">
    <property type="protein sequence ID" value="MFD1513973.1"/>
    <property type="molecule type" value="Genomic_DNA"/>
</dbReference>
<evidence type="ECO:0000313" key="2">
    <source>
        <dbReference type="Proteomes" id="UP001597187"/>
    </source>
</evidence>
<dbReference type="Pfam" id="PF26029">
    <property type="entry name" value="DUF8007"/>
    <property type="match status" value="1"/>
</dbReference>
<reference evidence="1 2" key="1">
    <citation type="journal article" date="2019" name="Int. J. Syst. Evol. Microbiol.">
        <title>The Global Catalogue of Microorganisms (GCM) 10K type strain sequencing project: providing services to taxonomists for standard genome sequencing and annotation.</title>
        <authorList>
            <consortium name="The Broad Institute Genomics Platform"/>
            <consortium name="The Broad Institute Genome Sequencing Center for Infectious Disease"/>
            <person name="Wu L."/>
            <person name="Ma J."/>
        </authorList>
    </citation>
    <scope>NUCLEOTIDE SEQUENCE [LARGE SCALE GENOMIC DNA]</scope>
    <source>
        <strain evidence="1 2">CGMCC 1.12563</strain>
    </source>
</reference>
<gene>
    <name evidence="1" type="ORF">ACFSBT_11855</name>
</gene>
<keyword evidence="2" id="KW-1185">Reference proteome</keyword>
<dbReference type="AlphaFoldDB" id="A0ABD6AWP0"/>
<proteinExistence type="predicted"/>
<dbReference type="InterPro" id="IPR058320">
    <property type="entry name" value="DUF8007"/>
</dbReference>
<name>A0ABD6AWP0_9EURY</name>
<organism evidence="1 2">
    <name type="scientific">Halomarina rubra</name>
    <dbReference type="NCBI Taxonomy" id="2071873"/>
    <lineage>
        <taxon>Archaea</taxon>
        <taxon>Methanobacteriati</taxon>
        <taxon>Methanobacteriota</taxon>
        <taxon>Stenosarchaea group</taxon>
        <taxon>Halobacteria</taxon>
        <taxon>Halobacteriales</taxon>
        <taxon>Natronomonadaceae</taxon>
        <taxon>Halomarina</taxon>
    </lineage>
</organism>
<evidence type="ECO:0000313" key="1">
    <source>
        <dbReference type="EMBL" id="MFD1513973.1"/>
    </source>
</evidence>
<accession>A0ABD6AWP0</accession>
<dbReference type="RefSeq" id="WP_250873931.1">
    <property type="nucleotide sequence ID" value="NZ_JALXFV010000005.1"/>
</dbReference>
<dbReference type="Proteomes" id="UP001597187">
    <property type="component" value="Unassembled WGS sequence"/>
</dbReference>
<comment type="caution">
    <text evidence="1">The sequence shown here is derived from an EMBL/GenBank/DDBJ whole genome shotgun (WGS) entry which is preliminary data.</text>
</comment>
<protein>
    <submittedName>
        <fullName evidence="1">Uncharacterized protein</fullName>
    </submittedName>
</protein>